<evidence type="ECO:0000313" key="4">
    <source>
        <dbReference type="EMBL" id="PZX48443.1"/>
    </source>
</evidence>
<evidence type="ECO:0000313" key="5">
    <source>
        <dbReference type="Proteomes" id="UP000248882"/>
    </source>
</evidence>
<reference evidence="4 5" key="1">
    <citation type="submission" date="2018-06" db="EMBL/GenBank/DDBJ databases">
        <title>Genomic Encyclopedia of Archaeal and Bacterial Type Strains, Phase II (KMG-II): from individual species to whole genera.</title>
        <authorList>
            <person name="Goeker M."/>
        </authorList>
    </citation>
    <scope>NUCLEOTIDE SEQUENCE [LARGE SCALE GENOMIC DNA]</scope>
    <source>
        <strain evidence="4 5">DSM 19830</strain>
    </source>
</reference>
<evidence type="ECO:0000256" key="2">
    <source>
        <dbReference type="SAM" id="SignalP"/>
    </source>
</evidence>
<keyword evidence="1 2" id="KW-0732">Signal</keyword>
<feature type="signal peptide" evidence="2">
    <location>
        <begin position="1"/>
        <end position="20"/>
    </location>
</feature>
<keyword evidence="5" id="KW-1185">Reference proteome</keyword>
<dbReference type="InterPro" id="IPR027385">
    <property type="entry name" value="Beta-barrel_OMP"/>
</dbReference>
<proteinExistence type="predicted"/>
<dbReference type="Pfam" id="PF13505">
    <property type="entry name" value="OMP_b-brl"/>
    <property type="match status" value="1"/>
</dbReference>
<protein>
    <submittedName>
        <fullName evidence="4">Outer membrane protein with beta-barrel domain</fullName>
    </submittedName>
</protein>
<name>A0A2W7QJC4_9BACT</name>
<dbReference type="Proteomes" id="UP000248882">
    <property type="component" value="Unassembled WGS sequence"/>
</dbReference>
<dbReference type="RefSeq" id="WP_111322162.1">
    <property type="nucleotide sequence ID" value="NZ_QKZT01000020.1"/>
</dbReference>
<organism evidence="4 5">
    <name type="scientific">Algoriphagus chordae</name>
    <dbReference type="NCBI Taxonomy" id="237019"/>
    <lineage>
        <taxon>Bacteria</taxon>
        <taxon>Pseudomonadati</taxon>
        <taxon>Bacteroidota</taxon>
        <taxon>Cytophagia</taxon>
        <taxon>Cytophagales</taxon>
        <taxon>Cyclobacteriaceae</taxon>
        <taxon>Algoriphagus</taxon>
    </lineage>
</organism>
<dbReference type="OrthoDB" id="672705at2"/>
<evidence type="ECO:0000259" key="3">
    <source>
        <dbReference type="Pfam" id="PF13505"/>
    </source>
</evidence>
<comment type="caution">
    <text evidence="4">The sequence shown here is derived from an EMBL/GenBank/DDBJ whole genome shotgun (WGS) entry which is preliminary data.</text>
</comment>
<feature type="domain" description="Outer membrane protein beta-barrel" evidence="3">
    <location>
        <begin position="9"/>
        <end position="187"/>
    </location>
</feature>
<gene>
    <name evidence="4" type="ORF">LV85_03687</name>
</gene>
<sequence>MKKIILSLVVALIVSFGVNAQATFKPGVGVNFSSVSDADDGVKGKAGWQLGGSVAFGEKFYFEPGVFFQKQALVDENTTADDDVATFNGIRVPVAVGLDVLGNNDSLFGLRVFGGGSGFFVTKVSDNLNKDDIETTKWGVFAGAGVDITFIYVDLSYEWSLTNIQKDVSNIDLGKSRGLYLTAGFRF</sequence>
<accession>A0A2W7QJC4</accession>
<feature type="chain" id="PRO_5016088056" evidence="2">
    <location>
        <begin position="21"/>
        <end position="187"/>
    </location>
</feature>
<evidence type="ECO:0000256" key="1">
    <source>
        <dbReference type="ARBA" id="ARBA00022729"/>
    </source>
</evidence>
<dbReference type="EMBL" id="QKZT01000020">
    <property type="protein sequence ID" value="PZX48443.1"/>
    <property type="molecule type" value="Genomic_DNA"/>
</dbReference>
<dbReference type="AlphaFoldDB" id="A0A2W7QJC4"/>